<evidence type="ECO:0000256" key="5">
    <source>
        <dbReference type="ARBA" id="ARBA00023136"/>
    </source>
</evidence>
<comment type="subcellular location">
    <subcellularLocation>
        <location evidence="1">Membrane</location>
        <topology evidence="1">Lipid-anchor</topology>
    </subcellularLocation>
</comment>
<dbReference type="AlphaFoldDB" id="A0A6N9Q212"/>
<evidence type="ECO:0000256" key="2">
    <source>
        <dbReference type="ARBA" id="ARBA00007886"/>
    </source>
</evidence>
<comment type="caution">
    <text evidence="10">The sequence shown here is derived from an EMBL/GenBank/DDBJ whole genome shotgun (WGS) entry which is preliminary data.</text>
</comment>
<evidence type="ECO:0000256" key="3">
    <source>
        <dbReference type="ARBA" id="ARBA00022544"/>
    </source>
</evidence>
<evidence type="ECO:0000259" key="8">
    <source>
        <dbReference type="Pfam" id="PF05504"/>
    </source>
</evidence>
<dbReference type="Pfam" id="PF05504">
    <property type="entry name" value="Spore_GerAC"/>
    <property type="match status" value="1"/>
</dbReference>
<dbReference type="Gene3D" id="3.30.300.210">
    <property type="entry name" value="Nutrient germinant receptor protein C, domain 3"/>
    <property type="match status" value="1"/>
</dbReference>
<gene>
    <name evidence="10" type="ORF">ERL59_05830</name>
</gene>
<evidence type="ECO:0000256" key="7">
    <source>
        <dbReference type="ARBA" id="ARBA00023288"/>
    </source>
</evidence>
<dbReference type="Pfam" id="PF25198">
    <property type="entry name" value="Spore_GerAC_N"/>
    <property type="match status" value="1"/>
</dbReference>
<evidence type="ECO:0000256" key="1">
    <source>
        <dbReference type="ARBA" id="ARBA00004635"/>
    </source>
</evidence>
<evidence type="ECO:0000256" key="4">
    <source>
        <dbReference type="ARBA" id="ARBA00022729"/>
    </source>
</evidence>
<keyword evidence="4" id="KW-0732">Signal</keyword>
<proteinExistence type="inferred from homology"/>
<feature type="domain" description="Spore germination protein N-terminal" evidence="9">
    <location>
        <begin position="26"/>
        <end position="200"/>
    </location>
</feature>
<accession>A0A6N9Q212</accession>
<keyword evidence="5" id="KW-0472">Membrane</keyword>
<dbReference type="PANTHER" id="PTHR35789">
    <property type="entry name" value="SPORE GERMINATION PROTEIN B3"/>
    <property type="match status" value="1"/>
</dbReference>
<dbReference type="GO" id="GO:0009847">
    <property type="term" value="P:spore germination"/>
    <property type="evidence" value="ECO:0007669"/>
    <property type="project" value="InterPro"/>
</dbReference>
<dbReference type="NCBIfam" id="TIGR02887">
    <property type="entry name" value="spore_ger_x_C"/>
    <property type="match status" value="1"/>
</dbReference>
<keyword evidence="6" id="KW-0564">Palmitate</keyword>
<keyword evidence="3" id="KW-0309">Germination</keyword>
<dbReference type="PANTHER" id="PTHR35789:SF1">
    <property type="entry name" value="SPORE GERMINATION PROTEIN B3"/>
    <property type="match status" value="1"/>
</dbReference>
<protein>
    <submittedName>
        <fullName evidence="10">Ger(X)C family spore germination protein</fullName>
    </submittedName>
</protein>
<comment type="similarity">
    <text evidence="2">Belongs to the GerABKC lipoprotein family.</text>
</comment>
<evidence type="ECO:0000313" key="10">
    <source>
        <dbReference type="EMBL" id="NBI28470.1"/>
    </source>
</evidence>
<dbReference type="Proteomes" id="UP000448943">
    <property type="component" value="Unassembled WGS sequence"/>
</dbReference>
<evidence type="ECO:0000313" key="11">
    <source>
        <dbReference type="Proteomes" id="UP000448943"/>
    </source>
</evidence>
<dbReference type="EMBL" id="SIJB01000014">
    <property type="protein sequence ID" value="NBI28470.1"/>
    <property type="molecule type" value="Genomic_DNA"/>
</dbReference>
<feature type="domain" description="Spore germination GerAC-like C-terminal" evidence="8">
    <location>
        <begin position="218"/>
        <end position="381"/>
    </location>
</feature>
<keyword evidence="11" id="KW-1185">Reference proteome</keyword>
<dbReference type="InterPro" id="IPR038501">
    <property type="entry name" value="Spore_GerAC_C_sf"/>
</dbReference>
<reference evidence="10 11" key="1">
    <citation type="submission" date="2019-01" db="EMBL/GenBank/DDBJ databases">
        <title>Chengkuizengella sp. nov., isolated from deep-sea sediment of East Pacific Ocean.</title>
        <authorList>
            <person name="Yang J."/>
            <person name="Lai Q."/>
            <person name="Shao Z."/>
        </authorList>
    </citation>
    <scope>NUCLEOTIDE SEQUENCE [LARGE SCALE GENOMIC DNA]</scope>
    <source>
        <strain evidence="10 11">YPA3-1-1</strain>
    </source>
</reference>
<dbReference type="InterPro" id="IPR046953">
    <property type="entry name" value="Spore_GerAC-like_C"/>
</dbReference>
<organism evidence="10 11">
    <name type="scientific">Chengkuizengella marina</name>
    <dbReference type="NCBI Taxonomy" id="2507566"/>
    <lineage>
        <taxon>Bacteria</taxon>
        <taxon>Bacillati</taxon>
        <taxon>Bacillota</taxon>
        <taxon>Bacilli</taxon>
        <taxon>Bacillales</taxon>
        <taxon>Paenibacillaceae</taxon>
        <taxon>Chengkuizengella</taxon>
    </lineage>
</organism>
<sequence length="397" mass="44555">MKVNKSIQLLIYSLLIECLLLTGCWDRIELNDIAVALATAVDVEEDHVYRTTVQYALPGKMGASQTTGSGGGAEDNIAYIDSDIGKTLREAVTKMQARMSQRITFSHRRVLIVSEELARNGIRDMFDTTARTASNRLSAYIIVAKGKAFDLLKAEPQFERFSGENILYLAEARGVIKVNMRQAAQAMSPIGSDTILSYMTVKKSQLSNDPSKEIEFVGYAQFQDDKMVGTFEGEEAHGLMWLKDEISPYTTILKIEENKYASVNVKNGNVKIKPKLNDDHIEYALDIEINANLIEDFTRSDITNNSTQEVLSKSLEDHIDGAIHSAIKVIQENKGDSAQLGLLLQRHYPKQWREKYEDNWYEELAKAKFSIQIKANITDAGLVSENITNRVKAEESK</sequence>
<dbReference type="InterPro" id="IPR008844">
    <property type="entry name" value="Spore_GerAC-like"/>
</dbReference>
<dbReference type="Gene3D" id="6.20.190.10">
    <property type="entry name" value="Nutrient germinant receptor protein C, domain 1"/>
    <property type="match status" value="1"/>
</dbReference>
<keyword evidence="7" id="KW-0449">Lipoprotein</keyword>
<dbReference type="InterPro" id="IPR057336">
    <property type="entry name" value="GerAC_N"/>
</dbReference>
<name>A0A6N9Q212_9BACL</name>
<evidence type="ECO:0000256" key="6">
    <source>
        <dbReference type="ARBA" id="ARBA00023139"/>
    </source>
</evidence>
<dbReference type="GO" id="GO:0016020">
    <property type="term" value="C:membrane"/>
    <property type="evidence" value="ECO:0007669"/>
    <property type="project" value="UniProtKB-SubCell"/>
</dbReference>
<evidence type="ECO:0000259" key="9">
    <source>
        <dbReference type="Pfam" id="PF25198"/>
    </source>
</evidence>